<feature type="transmembrane region" description="Helical" evidence="1">
    <location>
        <begin position="37"/>
        <end position="58"/>
    </location>
</feature>
<feature type="transmembrane region" description="Helical" evidence="1">
    <location>
        <begin position="64"/>
        <end position="85"/>
    </location>
</feature>
<feature type="transmembrane region" description="Helical" evidence="1">
    <location>
        <begin position="130"/>
        <end position="151"/>
    </location>
</feature>
<dbReference type="KEGG" id="asag:FGM00_02130"/>
<evidence type="ECO:0008006" key="4">
    <source>
        <dbReference type="Google" id="ProtNLM"/>
    </source>
</evidence>
<accession>A0A5B7SLP0</accession>
<reference evidence="2 3" key="1">
    <citation type="submission" date="2019-05" db="EMBL/GenBank/DDBJ databases">
        <title>Genome sequencing of F202Z8.</title>
        <authorList>
            <person name="Kwon Y.M."/>
        </authorList>
    </citation>
    <scope>NUCLEOTIDE SEQUENCE [LARGE SCALE GENOMIC DNA]</scope>
    <source>
        <strain evidence="2 3">F202Z8</strain>
    </source>
</reference>
<evidence type="ECO:0000256" key="1">
    <source>
        <dbReference type="SAM" id="Phobius"/>
    </source>
</evidence>
<dbReference type="AlphaFoldDB" id="A0A5B7SLP0"/>
<organism evidence="2 3">
    <name type="scientific">Aggregatimonas sangjinii</name>
    <dbReference type="NCBI Taxonomy" id="2583587"/>
    <lineage>
        <taxon>Bacteria</taxon>
        <taxon>Pseudomonadati</taxon>
        <taxon>Bacteroidota</taxon>
        <taxon>Flavobacteriia</taxon>
        <taxon>Flavobacteriales</taxon>
        <taxon>Flavobacteriaceae</taxon>
        <taxon>Aggregatimonas</taxon>
    </lineage>
</organism>
<name>A0A5B7SLP0_9FLAO</name>
<dbReference type="RefSeq" id="WP_138851326.1">
    <property type="nucleotide sequence ID" value="NZ_CP040710.1"/>
</dbReference>
<feature type="transmembrane region" description="Helical" evidence="1">
    <location>
        <begin position="6"/>
        <end position="25"/>
    </location>
</feature>
<keyword evidence="1" id="KW-0812">Transmembrane</keyword>
<dbReference type="Proteomes" id="UP000310017">
    <property type="component" value="Chromosome"/>
</dbReference>
<protein>
    <recommendedName>
        <fullName evidence="4">DUF2306 domain-containing protein</fullName>
    </recommendedName>
</protein>
<evidence type="ECO:0000313" key="2">
    <source>
        <dbReference type="EMBL" id="QCW98971.1"/>
    </source>
</evidence>
<feature type="transmembrane region" description="Helical" evidence="1">
    <location>
        <begin position="97"/>
        <end position="118"/>
    </location>
</feature>
<proteinExistence type="predicted"/>
<keyword evidence="1" id="KW-0472">Membrane</keyword>
<sequence length="167" mass="18723">MLFTTVGIVHLSASIVALLSGSLVLRNPKGTNLHKKIGYVYSVTMSILLVTAFMIYRLHGSFGILHWFAVISSLTLLAGIVPILLKRPNNYMGLHLSFMYWSVIGLYCAFFAEILTRLPFFFDFGHDITVIFYMLVGVATAIVGGLGSIFFRKYKEKWIALGESFEK</sequence>
<keyword evidence="3" id="KW-1185">Reference proteome</keyword>
<dbReference type="Pfam" id="PF10067">
    <property type="entry name" value="DUF2306"/>
    <property type="match status" value="1"/>
</dbReference>
<dbReference type="EMBL" id="CP040710">
    <property type="protein sequence ID" value="QCW98971.1"/>
    <property type="molecule type" value="Genomic_DNA"/>
</dbReference>
<keyword evidence="1" id="KW-1133">Transmembrane helix</keyword>
<dbReference type="InterPro" id="IPR018750">
    <property type="entry name" value="DUF2306_membrane"/>
</dbReference>
<gene>
    <name evidence="2" type="ORF">FGM00_02130</name>
</gene>
<evidence type="ECO:0000313" key="3">
    <source>
        <dbReference type="Proteomes" id="UP000310017"/>
    </source>
</evidence>
<dbReference type="OrthoDB" id="6385003at2"/>